<evidence type="ECO:0000313" key="2">
    <source>
        <dbReference type="EMBL" id="OGC43794.1"/>
    </source>
</evidence>
<feature type="transmembrane region" description="Helical" evidence="1">
    <location>
        <begin position="46"/>
        <end position="67"/>
    </location>
</feature>
<reference evidence="2 3" key="1">
    <citation type="journal article" date="2016" name="Nat. Commun.">
        <title>Thousands of microbial genomes shed light on interconnected biogeochemical processes in an aquifer system.</title>
        <authorList>
            <person name="Anantharaman K."/>
            <person name="Brown C.T."/>
            <person name="Hug L.A."/>
            <person name="Sharon I."/>
            <person name="Castelle C.J."/>
            <person name="Probst A.J."/>
            <person name="Thomas B.C."/>
            <person name="Singh A."/>
            <person name="Wilkins M.J."/>
            <person name="Karaoz U."/>
            <person name="Brodie E.L."/>
            <person name="Williams K.H."/>
            <person name="Hubbard S.S."/>
            <person name="Banfield J.F."/>
        </authorList>
    </citation>
    <scope>NUCLEOTIDE SEQUENCE [LARGE SCALE GENOMIC DNA]</scope>
</reference>
<feature type="transmembrane region" description="Helical" evidence="1">
    <location>
        <begin position="7"/>
        <end position="26"/>
    </location>
</feature>
<proteinExistence type="predicted"/>
<accession>A0A1F4UFT6</accession>
<sequence length="192" mass="21734">MLDLIGIIYFTLSTLSLLGIFPIGVYEFLDLREGFAISDYGYLFETGIYFSISAIITGLLCGLDAITNPIYKRVKKLTYNYHALASFTLVGIGLFPLTGDIGWSSSRVFHWLFALSFLYVYPFTRILIVKHFSKRLFKKLITLYLGVNIGGLLMVPLFGIKYVAYTEYLVWLALLITITISSIFLSKKSKSL</sequence>
<keyword evidence="1" id="KW-1133">Transmembrane helix</keyword>
<name>A0A1F4UFT6_9BACT</name>
<evidence type="ECO:0008006" key="4">
    <source>
        <dbReference type="Google" id="ProtNLM"/>
    </source>
</evidence>
<evidence type="ECO:0000256" key="1">
    <source>
        <dbReference type="SAM" id="Phobius"/>
    </source>
</evidence>
<dbReference type="AlphaFoldDB" id="A0A1F4UFT6"/>
<gene>
    <name evidence="2" type="ORF">A2400_01725</name>
</gene>
<keyword evidence="1" id="KW-0472">Membrane</keyword>
<protein>
    <recommendedName>
        <fullName evidence="4">DUF998 domain-containing protein</fullName>
    </recommendedName>
</protein>
<feature type="transmembrane region" description="Helical" evidence="1">
    <location>
        <begin position="79"/>
        <end position="97"/>
    </location>
</feature>
<feature type="transmembrane region" description="Helical" evidence="1">
    <location>
        <begin position="140"/>
        <end position="162"/>
    </location>
</feature>
<dbReference type="Proteomes" id="UP000177434">
    <property type="component" value="Unassembled WGS sequence"/>
</dbReference>
<feature type="transmembrane region" description="Helical" evidence="1">
    <location>
        <begin position="109"/>
        <end position="128"/>
    </location>
</feature>
<organism evidence="2 3">
    <name type="scientific">candidate division WS6 bacterium RIFOXYB1_FULL_33_14</name>
    <dbReference type="NCBI Taxonomy" id="1817896"/>
    <lineage>
        <taxon>Bacteria</taxon>
        <taxon>Candidatus Dojkabacteria</taxon>
    </lineage>
</organism>
<feature type="transmembrane region" description="Helical" evidence="1">
    <location>
        <begin position="168"/>
        <end position="186"/>
    </location>
</feature>
<comment type="caution">
    <text evidence="2">The sequence shown here is derived from an EMBL/GenBank/DDBJ whole genome shotgun (WGS) entry which is preliminary data.</text>
</comment>
<evidence type="ECO:0000313" key="3">
    <source>
        <dbReference type="Proteomes" id="UP000177434"/>
    </source>
</evidence>
<dbReference type="EMBL" id="MEUN01000108">
    <property type="protein sequence ID" value="OGC43794.1"/>
    <property type="molecule type" value="Genomic_DNA"/>
</dbReference>
<keyword evidence="1" id="KW-0812">Transmembrane</keyword>